<evidence type="ECO:0000313" key="6">
    <source>
        <dbReference type="Proteomes" id="UP000188320"/>
    </source>
</evidence>
<keyword evidence="2" id="KW-0521">NADP</keyword>
<dbReference type="AlphaFoldDB" id="A0A1R1PWX6"/>
<dbReference type="Gene3D" id="3.40.50.720">
    <property type="entry name" value="NAD(P)-binding Rossmann-like Domain"/>
    <property type="match status" value="1"/>
</dbReference>
<comment type="similarity">
    <text evidence="1 4">Belongs to the short-chain dehydrogenases/reductases (SDR) family.</text>
</comment>
<dbReference type="InterPro" id="IPR020904">
    <property type="entry name" value="Sc_DH/Rdtase_CS"/>
</dbReference>
<name>A0A1R1PWX6_ZANCU</name>
<dbReference type="PRINTS" id="PR00080">
    <property type="entry name" value="SDRFAMILY"/>
</dbReference>
<dbReference type="PIRSF" id="PIRSF000126">
    <property type="entry name" value="11-beta-HSD1"/>
    <property type="match status" value="1"/>
</dbReference>
<dbReference type="PRINTS" id="PR00081">
    <property type="entry name" value="GDHRDH"/>
</dbReference>
<reference evidence="6" key="1">
    <citation type="submission" date="2017-01" db="EMBL/GenBank/DDBJ databases">
        <authorList>
            <person name="Wang Y."/>
            <person name="White M."/>
            <person name="Kvist S."/>
            <person name="Moncalvo J.-M."/>
        </authorList>
    </citation>
    <scope>NUCLEOTIDE SEQUENCE [LARGE SCALE GENOMIC DNA]</scope>
    <source>
        <strain evidence="6">COL-18-3</strain>
    </source>
</reference>
<dbReference type="SUPFAM" id="SSF51735">
    <property type="entry name" value="NAD(P)-binding Rossmann-fold domains"/>
    <property type="match status" value="1"/>
</dbReference>
<protein>
    <submittedName>
        <fullName evidence="5">Putative oxidoreductase</fullName>
    </submittedName>
</protein>
<gene>
    <name evidence="5" type="ORF">AX774_g1018</name>
</gene>
<evidence type="ECO:0000256" key="4">
    <source>
        <dbReference type="RuleBase" id="RU000363"/>
    </source>
</evidence>
<dbReference type="OrthoDB" id="6251714at2759"/>
<dbReference type="PANTHER" id="PTHR42901">
    <property type="entry name" value="ALCOHOL DEHYDROGENASE"/>
    <property type="match status" value="1"/>
</dbReference>
<dbReference type="FunFam" id="3.40.50.720:FF:000047">
    <property type="entry name" value="NADP-dependent L-serine/L-allo-threonine dehydrogenase"/>
    <property type="match status" value="1"/>
</dbReference>
<evidence type="ECO:0000313" key="5">
    <source>
        <dbReference type="EMBL" id="OMH85427.1"/>
    </source>
</evidence>
<dbReference type="Pfam" id="PF00106">
    <property type="entry name" value="adh_short"/>
    <property type="match status" value="1"/>
</dbReference>
<keyword evidence="6" id="KW-1185">Reference proteome</keyword>
<evidence type="ECO:0000256" key="1">
    <source>
        <dbReference type="ARBA" id="ARBA00006484"/>
    </source>
</evidence>
<evidence type="ECO:0000256" key="2">
    <source>
        <dbReference type="ARBA" id="ARBA00022857"/>
    </source>
</evidence>
<evidence type="ECO:0000256" key="3">
    <source>
        <dbReference type="ARBA" id="ARBA00023002"/>
    </source>
</evidence>
<dbReference type="Proteomes" id="UP000188320">
    <property type="component" value="Unassembled WGS sequence"/>
</dbReference>
<organism evidence="5 6">
    <name type="scientific">Zancudomyces culisetae</name>
    <name type="common">Gut fungus</name>
    <name type="synonym">Smittium culisetae</name>
    <dbReference type="NCBI Taxonomy" id="1213189"/>
    <lineage>
        <taxon>Eukaryota</taxon>
        <taxon>Fungi</taxon>
        <taxon>Fungi incertae sedis</taxon>
        <taxon>Zoopagomycota</taxon>
        <taxon>Kickxellomycotina</taxon>
        <taxon>Harpellomycetes</taxon>
        <taxon>Harpellales</taxon>
        <taxon>Legeriomycetaceae</taxon>
        <taxon>Zancudomyces</taxon>
    </lineage>
</organism>
<comment type="caution">
    <text evidence="5">The sequence shown here is derived from an EMBL/GenBank/DDBJ whole genome shotgun (WGS) entry which is preliminary data.</text>
</comment>
<dbReference type="GO" id="GO:0016616">
    <property type="term" value="F:oxidoreductase activity, acting on the CH-OH group of donors, NAD or NADP as acceptor"/>
    <property type="evidence" value="ECO:0007669"/>
    <property type="project" value="UniProtKB-ARBA"/>
</dbReference>
<dbReference type="EMBL" id="LSSK01000082">
    <property type="protein sequence ID" value="OMH85427.1"/>
    <property type="molecule type" value="Genomic_DNA"/>
</dbReference>
<dbReference type="InterPro" id="IPR002347">
    <property type="entry name" value="SDR_fam"/>
</dbReference>
<accession>A0A1R1PWX6</accession>
<keyword evidence="3" id="KW-0560">Oxidoreductase</keyword>
<proteinExistence type="inferred from homology"/>
<dbReference type="PROSITE" id="PS00061">
    <property type="entry name" value="ADH_SHORT"/>
    <property type="match status" value="1"/>
</dbReference>
<dbReference type="PANTHER" id="PTHR42901:SF1">
    <property type="entry name" value="ALCOHOL DEHYDROGENASE"/>
    <property type="match status" value="1"/>
</dbReference>
<dbReference type="InterPro" id="IPR036291">
    <property type="entry name" value="NAD(P)-bd_dom_sf"/>
</dbReference>
<sequence length="259" mass="28474">MFERIRNKTVVITGASSGFGNSIARIFVKYGANVVITARRLDRLEELKAELLDKHPEAKIHPLKLDVTDKAAVVEAFSKLPEWASEPDVLINNAGVALGFDPVSDLVEENITKMFDTNVKGVVFVTQQVLPSMKKRNEGVIINIGSLLGIHSVGNLSIYSATKHALRAITDSLRIETNSTKIRVVEVDPGMAETEFNLVRTGHDEELSKNMYNGVDLMTPEDVAEVTLFAASRHPRCVISQVSIAPQAQANPFILRRNA</sequence>